<dbReference type="PROSITE" id="PS52016">
    <property type="entry name" value="TONB_DEPENDENT_REC_3"/>
    <property type="match status" value="1"/>
</dbReference>
<protein>
    <submittedName>
        <fullName evidence="15">TonB-dependent receptor</fullName>
    </submittedName>
</protein>
<dbReference type="InterPro" id="IPR037066">
    <property type="entry name" value="Plug_dom_sf"/>
</dbReference>
<dbReference type="GO" id="GO:0044718">
    <property type="term" value="P:siderophore transmembrane transport"/>
    <property type="evidence" value="ECO:0007669"/>
    <property type="project" value="TreeGrafter"/>
</dbReference>
<dbReference type="Pfam" id="PF13715">
    <property type="entry name" value="CarbopepD_reg_2"/>
    <property type="match status" value="1"/>
</dbReference>
<dbReference type="InterPro" id="IPR000531">
    <property type="entry name" value="Beta-barrel_TonB"/>
</dbReference>
<keyword evidence="2 10" id="KW-0813">Transport</keyword>
<evidence type="ECO:0000256" key="12">
    <source>
        <dbReference type="SAM" id="SignalP"/>
    </source>
</evidence>
<keyword evidence="5 12" id="KW-0732">Signal</keyword>
<comment type="similarity">
    <text evidence="10 11">Belongs to the TonB-dependent receptor family.</text>
</comment>
<dbReference type="Gene3D" id="2.170.130.10">
    <property type="entry name" value="TonB-dependent receptor, plug domain"/>
    <property type="match status" value="1"/>
</dbReference>
<dbReference type="SUPFAM" id="SSF56935">
    <property type="entry name" value="Porins"/>
    <property type="match status" value="1"/>
</dbReference>
<dbReference type="SUPFAM" id="SSF49464">
    <property type="entry name" value="Carboxypeptidase regulatory domain-like"/>
    <property type="match status" value="1"/>
</dbReference>
<evidence type="ECO:0000256" key="7">
    <source>
        <dbReference type="ARBA" id="ARBA00023136"/>
    </source>
</evidence>
<evidence type="ECO:0000256" key="4">
    <source>
        <dbReference type="ARBA" id="ARBA00022692"/>
    </source>
</evidence>
<keyword evidence="7 10" id="KW-0472">Membrane</keyword>
<feature type="signal peptide" evidence="12">
    <location>
        <begin position="1"/>
        <end position="18"/>
    </location>
</feature>
<dbReference type="InterPro" id="IPR012910">
    <property type="entry name" value="Plug_dom"/>
</dbReference>
<feature type="domain" description="TonB-dependent receptor plug" evidence="14">
    <location>
        <begin position="118"/>
        <end position="222"/>
    </location>
</feature>
<keyword evidence="8 15" id="KW-0675">Receptor</keyword>
<dbReference type="CDD" id="cd01347">
    <property type="entry name" value="ligand_gated_channel"/>
    <property type="match status" value="1"/>
</dbReference>
<keyword evidence="9 10" id="KW-0998">Cell outer membrane</keyword>
<evidence type="ECO:0000256" key="6">
    <source>
        <dbReference type="ARBA" id="ARBA00023077"/>
    </source>
</evidence>
<dbReference type="Pfam" id="PF07715">
    <property type="entry name" value="Plug"/>
    <property type="match status" value="1"/>
</dbReference>
<dbReference type="AlphaFoldDB" id="A0A839ATZ0"/>
<comment type="caution">
    <text evidence="15">The sequence shown here is derived from an EMBL/GenBank/DDBJ whole genome shotgun (WGS) entry which is preliminary data.</text>
</comment>
<keyword evidence="6 11" id="KW-0798">TonB box</keyword>
<dbReference type="InterPro" id="IPR008969">
    <property type="entry name" value="CarboxyPept-like_regulatory"/>
</dbReference>
<gene>
    <name evidence="15" type="ORF">H3Z83_11205</name>
</gene>
<dbReference type="RefSeq" id="WP_182125585.1">
    <property type="nucleotide sequence ID" value="NZ_JACGLS010000006.1"/>
</dbReference>
<evidence type="ECO:0000259" key="13">
    <source>
        <dbReference type="Pfam" id="PF00593"/>
    </source>
</evidence>
<feature type="chain" id="PRO_5032850582" evidence="12">
    <location>
        <begin position="19"/>
        <end position="782"/>
    </location>
</feature>
<keyword evidence="3 10" id="KW-1134">Transmembrane beta strand</keyword>
<evidence type="ECO:0000256" key="3">
    <source>
        <dbReference type="ARBA" id="ARBA00022452"/>
    </source>
</evidence>
<accession>A0A839ATZ0</accession>
<proteinExistence type="inferred from homology"/>
<dbReference type="GO" id="GO:0009279">
    <property type="term" value="C:cell outer membrane"/>
    <property type="evidence" value="ECO:0007669"/>
    <property type="project" value="UniProtKB-SubCell"/>
</dbReference>
<feature type="domain" description="TonB-dependent receptor-like beta-barrel" evidence="13">
    <location>
        <begin position="341"/>
        <end position="743"/>
    </location>
</feature>
<evidence type="ECO:0000259" key="14">
    <source>
        <dbReference type="Pfam" id="PF07715"/>
    </source>
</evidence>
<evidence type="ECO:0000256" key="10">
    <source>
        <dbReference type="PROSITE-ProRule" id="PRU01360"/>
    </source>
</evidence>
<name>A0A839ATZ0_9FLAO</name>
<keyword evidence="16" id="KW-1185">Reference proteome</keyword>
<dbReference type="Gene3D" id="2.40.170.20">
    <property type="entry name" value="TonB-dependent receptor, beta-barrel domain"/>
    <property type="match status" value="1"/>
</dbReference>
<evidence type="ECO:0000256" key="2">
    <source>
        <dbReference type="ARBA" id="ARBA00022448"/>
    </source>
</evidence>
<evidence type="ECO:0000256" key="5">
    <source>
        <dbReference type="ARBA" id="ARBA00022729"/>
    </source>
</evidence>
<keyword evidence="4 10" id="KW-0812">Transmembrane</keyword>
<dbReference type="GO" id="GO:0015344">
    <property type="term" value="F:siderophore uptake transmembrane transporter activity"/>
    <property type="evidence" value="ECO:0007669"/>
    <property type="project" value="TreeGrafter"/>
</dbReference>
<sequence length="782" mass="87661">MRKLILVSFLLIAAFTKAQTITGKITTSKGEALPFASITVKNSNIGVNADENGIFNLENVKRNKITLIASFTGFISSQKKINLSTTKENIINFSLTEHAELLDQVTVTGTRTDRRSTKNPVIVNVINSETLANVQACNLSEGLKFQTGLRVETDCQTCNYTQLRMNGLAGGYSQILINGRPIFSPLTGLYGLEQIPTNMIDRIEVVRGGGSALYGSSAIGGTVNVITNIPKKDDYSIGYTYQNLKGTSDHIIAGNATVVNEDKNAGISFFINNRAREIYDHNGDNFSELPQLKNNSFGTNLFFLPTENQKIEVNFSKMNEYRYGGEMVKGAPHFALQSEERTHDVYVGNIDYQINFNEDKSSLITYFASQYTGREHYTGIRPDIGTPEDTAHLANPPYGNSETTTFQGGIQFNHKLENFLKGNNVLTIGGEFVQDNVFDVITAYEYEIDQVTKNYGFFFQSDWEINDKWNLLAGIRYDNHHLRSLDINEITKARSYKEITNNVASPRVSLLFKPFENTQIRGTWGTGFRAPQAFDTDLHIAFAGGGISRVLLADNLKRERSNSYTVSFNYDKPTEHYIYGFTVESFHTQLDDAFVLENIAPDANGERFEKRNSDGAVVKGITIETRLNYDGIVQFDAGFTYQSSKYNTAVNNSDDLEAKREFLRTPNTYGYATATYTPNQKFKTALNLVYTGKMEILHLASNPQNITADEYFTSPSFFNLGINSSYKFEVEKLKTNIEVSAGVKSIFDNYQTTFDVGKDRDSNFIYGPANPRTYVIGFKIFK</sequence>
<evidence type="ECO:0000256" key="1">
    <source>
        <dbReference type="ARBA" id="ARBA00004571"/>
    </source>
</evidence>
<dbReference type="EMBL" id="JACGLS010000006">
    <property type="protein sequence ID" value="MBA6157081.1"/>
    <property type="molecule type" value="Genomic_DNA"/>
</dbReference>
<dbReference type="PANTHER" id="PTHR30069">
    <property type="entry name" value="TONB-DEPENDENT OUTER MEMBRANE RECEPTOR"/>
    <property type="match status" value="1"/>
</dbReference>
<comment type="subcellular location">
    <subcellularLocation>
        <location evidence="1 10">Cell outer membrane</location>
        <topology evidence="1 10">Multi-pass membrane protein</topology>
    </subcellularLocation>
</comment>
<dbReference type="InterPro" id="IPR036942">
    <property type="entry name" value="Beta-barrel_TonB_sf"/>
</dbReference>
<evidence type="ECO:0000313" key="15">
    <source>
        <dbReference type="EMBL" id="MBA6157081.1"/>
    </source>
</evidence>
<dbReference type="Proteomes" id="UP000563906">
    <property type="component" value="Unassembled WGS sequence"/>
</dbReference>
<evidence type="ECO:0000313" key="16">
    <source>
        <dbReference type="Proteomes" id="UP000563906"/>
    </source>
</evidence>
<dbReference type="PANTHER" id="PTHR30069:SF29">
    <property type="entry name" value="HEMOGLOBIN AND HEMOGLOBIN-HAPTOGLOBIN-BINDING PROTEIN 1-RELATED"/>
    <property type="match status" value="1"/>
</dbReference>
<organism evidence="15 16">
    <name type="scientific">Tenacibaculum pelagium</name>
    <dbReference type="NCBI Taxonomy" id="2759527"/>
    <lineage>
        <taxon>Bacteria</taxon>
        <taxon>Pseudomonadati</taxon>
        <taxon>Bacteroidota</taxon>
        <taxon>Flavobacteriia</taxon>
        <taxon>Flavobacteriales</taxon>
        <taxon>Flavobacteriaceae</taxon>
        <taxon>Tenacibaculum</taxon>
    </lineage>
</organism>
<dbReference type="InterPro" id="IPR039426">
    <property type="entry name" value="TonB-dep_rcpt-like"/>
</dbReference>
<reference evidence="15 16" key="1">
    <citation type="submission" date="2020-07" db="EMBL/GenBank/DDBJ databases">
        <title>Bacterium isolated from marine sediment.</title>
        <authorList>
            <person name="Shang D."/>
            <person name="Du Z.-J."/>
        </authorList>
    </citation>
    <scope>NUCLEOTIDE SEQUENCE [LARGE SCALE GENOMIC DNA]</scope>
    <source>
        <strain evidence="15 16">S7007</strain>
    </source>
</reference>
<dbReference type="Pfam" id="PF00593">
    <property type="entry name" value="TonB_dep_Rec_b-barrel"/>
    <property type="match status" value="1"/>
</dbReference>
<evidence type="ECO:0000256" key="9">
    <source>
        <dbReference type="ARBA" id="ARBA00023237"/>
    </source>
</evidence>
<evidence type="ECO:0000256" key="8">
    <source>
        <dbReference type="ARBA" id="ARBA00023170"/>
    </source>
</evidence>
<evidence type="ECO:0000256" key="11">
    <source>
        <dbReference type="RuleBase" id="RU003357"/>
    </source>
</evidence>
<dbReference type="Gene3D" id="2.60.40.1120">
    <property type="entry name" value="Carboxypeptidase-like, regulatory domain"/>
    <property type="match status" value="1"/>
</dbReference>